<dbReference type="InterPro" id="IPR016032">
    <property type="entry name" value="Sig_transdc_resp-reg_C-effctor"/>
</dbReference>
<sequence length="236" mass="25691">MCTVLDQTELKSKLRAISEANAAHHVLDILESNLRRMGATHILITGLPMPNRPIDNLVQRFRWPDQRNDGIESTSLSANDSALMLGLGSNRARIWTITAGDMEHSDLLASAGEGSQIVVVPVTELYPFQAFVFASGPALQVNKYDLANLEVLSAAAFSRLRELGVISGQRPGALSTRERRVLELTAYGKTAGQIADVLDISQRTVHAHLQNASVKLNASNKTHTVVEALRYGQISV</sequence>
<dbReference type="PANTHER" id="PTHR44688">
    <property type="entry name" value="DNA-BINDING TRANSCRIPTIONAL ACTIVATOR DEVR_DOSR"/>
    <property type="match status" value="1"/>
</dbReference>
<dbReference type="RefSeq" id="WP_235867120.1">
    <property type="nucleotide sequence ID" value="NZ_PPCN01000004.1"/>
</dbReference>
<dbReference type="GO" id="GO:0006355">
    <property type="term" value="P:regulation of DNA-templated transcription"/>
    <property type="evidence" value="ECO:0007669"/>
    <property type="project" value="InterPro"/>
</dbReference>
<evidence type="ECO:0000256" key="3">
    <source>
        <dbReference type="ARBA" id="ARBA00023163"/>
    </source>
</evidence>
<dbReference type="PROSITE" id="PS00622">
    <property type="entry name" value="HTH_LUXR_1"/>
    <property type="match status" value="1"/>
</dbReference>
<evidence type="ECO:0000256" key="2">
    <source>
        <dbReference type="ARBA" id="ARBA00023125"/>
    </source>
</evidence>
<dbReference type="Gene3D" id="1.10.10.10">
    <property type="entry name" value="Winged helix-like DNA-binding domain superfamily/Winged helix DNA-binding domain"/>
    <property type="match status" value="1"/>
</dbReference>
<evidence type="ECO:0000313" key="6">
    <source>
        <dbReference type="Proteomes" id="UP000236959"/>
    </source>
</evidence>
<dbReference type="EMBL" id="PPCN01000004">
    <property type="protein sequence ID" value="POF31749.1"/>
    <property type="molecule type" value="Genomic_DNA"/>
</dbReference>
<gene>
    <name evidence="5" type="ORF">CLV41_104319</name>
</gene>
<keyword evidence="3" id="KW-0804">Transcription</keyword>
<dbReference type="CDD" id="cd06170">
    <property type="entry name" value="LuxR_C_like"/>
    <property type="match status" value="1"/>
</dbReference>
<organism evidence="5 6">
    <name type="scientific">Roseibium marinum</name>
    <dbReference type="NCBI Taxonomy" id="281252"/>
    <lineage>
        <taxon>Bacteria</taxon>
        <taxon>Pseudomonadati</taxon>
        <taxon>Pseudomonadota</taxon>
        <taxon>Alphaproteobacteria</taxon>
        <taxon>Hyphomicrobiales</taxon>
        <taxon>Stappiaceae</taxon>
        <taxon>Roseibium</taxon>
    </lineage>
</organism>
<dbReference type="SUPFAM" id="SSF46894">
    <property type="entry name" value="C-terminal effector domain of the bipartite response regulators"/>
    <property type="match status" value="1"/>
</dbReference>
<keyword evidence="6" id="KW-1185">Reference proteome</keyword>
<evidence type="ECO:0000256" key="1">
    <source>
        <dbReference type="ARBA" id="ARBA00023015"/>
    </source>
</evidence>
<dbReference type="GO" id="GO:0003677">
    <property type="term" value="F:DNA binding"/>
    <property type="evidence" value="ECO:0007669"/>
    <property type="project" value="UniProtKB-KW"/>
</dbReference>
<comment type="caution">
    <text evidence="5">The sequence shown here is derived from an EMBL/GenBank/DDBJ whole genome shotgun (WGS) entry which is preliminary data.</text>
</comment>
<accession>A0A2S3UWA7</accession>
<evidence type="ECO:0000313" key="5">
    <source>
        <dbReference type="EMBL" id="POF31749.1"/>
    </source>
</evidence>
<evidence type="ECO:0000259" key="4">
    <source>
        <dbReference type="PROSITE" id="PS50043"/>
    </source>
</evidence>
<reference evidence="5 6" key="1">
    <citation type="submission" date="2018-01" db="EMBL/GenBank/DDBJ databases">
        <title>Genomic Encyclopedia of Archaeal and Bacterial Type Strains, Phase II (KMG-II): from individual species to whole genera.</title>
        <authorList>
            <person name="Goeker M."/>
        </authorList>
    </citation>
    <scope>NUCLEOTIDE SEQUENCE [LARGE SCALE GENOMIC DNA]</scope>
    <source>
        <strain evidence="5 6">DSM 17023</strain>
    </source>
</reference>
<dbReference type="PRINTS" id="PR00038">
    <property type="entry name" value="HTHLUXR"/>
</dbReference>
<dbReference type="SMART" id="SM00421">
    <property type="entry name" value="HTH_LUXR"/>
    <property type="match status" value="1"/>
</dbReference>
<dbReference type="InterPro" id="IPR000792">
    <property type="entry name" value="Tscrpt_reg_LuxR_C"/>
</dbReference>
<keyword evidence="1" id="KW-0805">Transcription regulation</keyword>
<dbReference type="Proteomes" id="UP000236959">
    <property type="component" value="Unassembled WGS sequence"/>
</dbReference>
<dbReference type="InterPro" id="IPR036388">
    <property type="entry name" value="WH-like_DNA-bd_sf"/>
</dbReference>
<dbReference type="AlphaFoldDB" id="A0A2S3UWA7"/>
<dbReference type="Pfam" id="PF00196">
    <property type="entry name" value="GerE"/>
    <property type="match status" value="1"/>
</dbReference>
<dbReference type="PANTHER" id="PTHR44688:SF16">
    <property type="entry name" value="DNA-BINDING TRANSCRIPTIONAL ACTIVATOR DEVR_DOSR"/>
    <property type="match status" value="1"/>
</dbReference>
<keyword evidence="2" id="KW-0238">DNA-binding</keyword>
<dbReference type="PROSITE" id="PS50043">
    <property type="entry name" value="HTH_LUXR_2"/>
    <property type="match status" value="1"/>
</dbReference>
<feature type="domain" description="HTH luxR-type" evidence="4">
    <location>
        <begin position="167"/>
        <end position="232"/>
    </location>
</feature>
<protein>
    <submittedName>
        <fullName evidence="5">Regulatory LuxR family protein</fullName>
    </submittedName>
</protein>
<proteinExistence type="predicted"/>
<name>A0A2S3UWA7_9HYPH</name>